<dbReference type="InterPro" id="IPR027843">
    <property type="entry name" value="DUF4440"/>
</dbReference>
<dbReference type="Proteomes" id="UP001059617">
    <property type="component" value="Chromosome"/>
</dbReference>
<keyword evidence="3" id="KW-1185">Reference proteome</keyword>
<accession>A0ABY5VVC5</accession>
<dbReference type="NCBIfam" id="TIGR02246">
    <property type="entry name" value="SgcJ/EcaC family oxidoreductase"/>
    <property type="match status" value="1"/>
</dbReference>
<reference evidence="2" key="1">
    <citation type="submission" date="2021-04" db="EMBL/GenBank/DDBJ databases">
        <authorList>
            <person name="Hartkoorn R.C."/>
            <person name="Beaudoing E."/>
            <person name="Hot D."/>
        </authorList>
    </citation>
    <scope>NUCLEOTIDE SEQUENCE</scope>
    <source>
        <strain evidence="2">NRRL B-16292</strain>
    </source>
</reference>
<name>A0ABY5VVC5_9ACTN</name>
<dbReference type="EMBL" id="CP073720">
    <property type="protein sequence ID" value="UWP79736.1"/>
    <property type="molecule type" value="Genomic_DNA"/>
</dbReference>
<reference evidence="2" key="2">
    <citation type="submission" date="2022-09" db="EMBL/GenBank/DDBJ databases">
        <title>Biosynthetic gene clusters of Dactylosporangioum fulvum.</title>
        <authorList>
            <person name="Caradec T."/>
        </authorList>
    </citation>
    <scope>NUCLEOTIDE SEQUENCE</scope>
    <source>
        <strain evidence="2">NRRL B-16292</strain>
    </source>
</reference>
<gene>
    <name evidence="2" type="ORF">Dfulv_31835</name>
</gene>
<dbReference type="RefSeq" id="WP_259857494.1">
    <property type="nucleotide sequence ID" value="NZ_BAAAST010000001.1"/>
</dbReference>
<dbReference type="InterPro" id="IPR032710">
    <property type="entry name" value="NTF2-like_dom_sf"/>
</dbReference>
<dbReference type="Gene3D" id="3.10.450.50">
    <property type="match status" value="1"/>
</dbReference>
<dbReference type="Pfam" id="PF14534">
    <property type="entry name" value="DUF4440"/>
    <property type="match status" value="1"/>
</dbReference>
<evidence type="ECO:0000313" key="2">
    <source>
        <dbReference type="EMBL" id="UWP79736.1"/>
    </source>
</evidence>
<organism evidence="2 3">
    <name type="scientific">Dactylosporangium fulvum</name>
    <dbReference type="NCBI Taxonomy" id="53359"/>
    <lineage>
        <taxon>Bacteria</taxon>
        <taxon>Bacillati</taxon>
        <taxon>Actinomycetota</taxon>
        <taxon>Actinomycetes</taxon>
        <taxon>Micromonosporales</taxon>
        <taxon>Micromonosporaceae</taxon>
        <taxon>Dactylosporangium</taxon>
    </lineage>
</organism>
<dbReference type="InterPro" id="IPR011944">
    <property type="entry name" value="Steroid_delta5-4_isomerase"/>
</dbReference>
<proteinExistence type="predicted"/>
<dbReference type="SUPFAM" id="SSF54427">
    <property type="entry name" value="NTF2-like"/>
    <property type="match status" value="1"/>
</dbReference>
<protein>
    <submittedName>
        <fullName evidence="2">Nuclear transport factor 2 family protein</fullName>
    </submittedName>
</protein>
<sequence length="124" mass="13722">MTDVSAILLALERDLWRANREGDADFYRATLTDDALLVSRFGAAPKTVVVPMIAANRNPFVRTELSDQQVRFLGPTAALVTYRADYTARVDGVDVDLSVLATTVYVERDGQWLVTLHQQTPLGP</sequence>
<evidence type="ECO:0000259" key="1">
    <source>
        <dbReference type="Pfam" id="PF14534"/>
    </source>
</evidence>
<evidence type="ECO:0000313" key="3">
    <source>
        <dbReference type="Proteomes" id="UP001059617"/>
    </source>
</evidence>
<feature type="domain" description="DUF4440" evidence="1">
    <location>
        <begin position="8"/>
        <end position="114"/>
    </location>
</feature>